<gene>
    <name evidence="11" type="primary">histone</name>
</gene>
<sequence length="105" mass="11912">MSGRGRGARGLGGGGAARHRRQPEGIARIRVPVIRRLAQRGGVKRIAAEIYEEARVFIKVFLQRILKDTITYTNQSGRKTVMPMDVVLALKRRNRRIYGYASEQY</sequence>
<feature type="region of interest" description="Disordered" evidence="9">
    <location>
        <begin position="1"/>
        <end position="24"/>
    </location>
</feature>
<evidence type="ECO:0000256" key="8">
    <source>
        <dbReference type="RuleBase" id="RU000528"/>
    </source>
</evidence>
<dbReference type="GO" id="GO:0005634">
    <property type="term" value="C:nucleus"/>
    <property type="evidence" value="ECO:0007669"/>
    <property type="project" value="UniProtKB-SubCell"/>
</dbReference>
<evidence type="ECO:0000256" key="7">
    <source>
        <dbReference type="ARBA" id="ARBA00023269"/>
    </source>
</evidence>
<dbReference type="GO" id="GO:0000786">
    <property type="term" value="C:nucleosome"/>
    <property type="evidence" value="ECO:0007669"/>
    <property type="project" value="UniProtKB-KW"/>
</dbReference>
<keyword evidence="7 8" id="KW-0544">Nucleosome core</keyword>
<dbReference type="PANTHER" id="PTHR10484">
    <property type="entry name" value="HISTONE H4"/>
    <property type="match status" value="1"/>
</dbReference>
<dbReference type="GO" id="GO:0046982">
    <property type="term" value="F:protein heterodimerization activity"/>
    <property type="evidence" value="ECO:0007669"/>
    <property type="project" value="InterPro"/>
</dbReference>
<dbReference type="InterPro" id="IPR009072">
    <property type="entry name" value="Histone-fold"/>
</dbReference>
<dbReference type="CDD" id="cd22912">
    <property type="entry name" value="HFD_H4"/>
    <property type="match status" value="1"/>
</dbReference>
<evidence type="ECO:0000256" key="4">
    <source>
        <dbReference type="ARBA" id="ARBA00022454"/>
    </source>
</evidence>
<dbReference type="Pfam" id="PF15511">
    <property type="entry name" value="CENP-T_C"/>
    <property type="match status" value="1"/>
</dbReference>
<feature type="domain" description="CENP-T/Histone H4 histone fold" evidence="10">
    <location>
        <begin position="32"/>
        <end position="97"/>
    </location>
</feature>
<evidence type="ECO:0000256" key="3">
    <source>
        <dbReference type="ARBA" id="ARBA00006564"/>
    </source>
</evidence>
<keyword evidence="6 8" id="KW-0539">Nucleus</keyword>
<evidence type="ECO:0000256" key="9">
    <source>
        <dbReference type="SAM" id="MobiDB-lite"/>
    </source>
</evidence>
<dbReference type="SUPFAM" id="SSF47113">
    <property type="entry name" value="Histone-fold"/>
    <property type="match status" value="1"/>
</dbReference>
<protein>
    <recommendedName>
        <fullName evidence="8">Histone H4</fullName>
    </recommendedName>
</protein>
<accession>A0A0U5G6L3</accession>
<evidence type="ECO:0000256" key="1">
    <source>
        <dbReference type="ARBA" id="ARBA00004123"/>
    </source>
</evidence>
<evidence type="ECO:0000256" key="2">
    <source>
        <dbReference type="ARBA" id="ARBA00004286"/>
    </source>
</evidence>
<keyword evidence="4 8" id="KW-0158">Chromosome</keyword>
<organism evidence="11">
    <name type="scientific">Lilium davidii var. unicolor</name>
    <dbReference type="NCBI Taxonomy" id="1473204"/>
    <lineage>
        <taxon>Eukaryota</taxon>
        <taxon>Viridiplantae</taxon>
        <taxon>Streptophyta</taxon>
        <taxon>Embryophyta</taxon>
        <taxon>Tracheophyta</taxon>
        <taxon>Spermatophyta</taxon>
        <taxon>Magnoliopsida</taxon>
        <taxon>Liliopsida</taxon>
        <taxon>Liliales</taxon>
        <taxon>Liliaceae</taxon>
        <taxon>Lilium</taxon>
    </lineage>
</organism>
<comment type="similarity">
    <text evidence="3 8">Belongs to the histone H4 family.</text>
</comment>
<feature type="compositionally biased region" description="Gly residues" evidence="9">
    <location>
        <begin position="1"/>
        <end position="16"/>
    </location>
</feature>
<reference evidence="11" key="2">
    <citation type="submission" date="2016-01" db="EMBL/GenBank/DDBJ databases">
        <title>Proteomic analysis reveals the differential histone programmes between male germline cells and vegetative cells.</title>
        <authorList>
            <person name="Tai W."/>
            <person name="Hao Y."/>
        </authorList>
    </citation>
    <scope>NUCLEOTIDE SEQUENCE</scope>
    <source>
        <tissue evidence="11">Pollen</tissue>
    </source>
</reference>
<evidence type="ECO:0000256" key="5">
    <source>
        <dbReference type="ARBA" id="ARBA00023125"/>
    </source>
</evidence>
<keyword evidence="5 8" id="KW-0238">DNA-binding</keyword>
<comment type="subcellular location">
    <subcellularLocation>
        <location evidence="2">Chromosome</location>
    </subcellularLocation>
    <subcellularLocation>
        <location evidence="1">Nucleus</location>
    </subcellularLocation>
</comment>
<dbReference type="Gene3D" id="1.10.20.10">
    <property type="entry name" value="Histone, subunit A"/>
    <property type="match status" value="1"/>
</dbReference>
<dbReference type="GO" id="GO:0003677">
    <property type="term" value="F:DNA binding"/>
    <property type="evidence" value="ECO:0007669"/>
    <property type="project" value="UniProtKB-KW"/>
</dbReference>
<dbReference type="InterPro" id="IPR001951">
    <property type="entry name" value="Histone_H4"/>
</dbReference>
<comment type="function">
    <text evidence="8">Core component of nucleosome. Nucleosomes wrap and compact DNA into chromatin, limiting DNA accessibility to the cellular machineries which require DNA as a template. Histones thereby play a central role in transcription regulation, DNA repair, DNA replication and chromosomal stability. DNA accessibility is regulated via a complex set of post-translational modifications of histones, also called histone code, and nucleosome remodeling.</text>
</comment>
<dbReference type="SMART" id="SM00417">
    <property type="entry name" value="H4"/>
    <property type="match status" value="1"/>
</dbReference>
<dbReference type="EMBL" id="LN906629">
    <property type="protein sequence ID" value="CUT18459.1"/>
    <property type="molecule type" value="mRNA"/>
</dbReference>
<name>A0A0U5G6L3_LILDA</name>
<evidence type="ECO:0000313" key="11">
    <source>
        <dbReference type="EMBL" id="CUT18459.1"/>
    </source>
</evidence>
<dbReference type="PRINTS" id="PR00623">
    <property type="entry name" value="HISTONEH4"/>
</dbReference>
<reference evidence="11" key="1">
    <citation type="submission" date="2015-11" db="EMBL/GenBank/DDBJ databases">
        <authorList>
            <person name="Zhang Y."/>
            <person name="Guo Z."/>
        </authorList>
    </citation>
    <scope>NUCLEOTIDE SEQUENCE</scope>
    <source>
        <tissue evidence="11">Pollen</tissue>
    </source>
</reference>
<dbReference type="AlphaFoldDB" id="A0A0U5G6L3"/>
<dbReference type="InterPro" id="IPR035425">
    <property type="entry name" value="CENP-T/H4_C"/>
</dbReference>
<evidence type="ECO:0000259" key="10">
    <source>
        <dbReference type="Pfam" id="PF15511"/>
    </source>
</evidence>
<comment type="subunit">
    <text evidence="8">The nucleosome is a histone octamer containing two molecules each of H2A, H2B, H3 and H4 assembled in one H3-H4 heterotetramer and two H2A-H2B heterodimers. The octamer wraps approximately 147 bp of DNA.</text>
</comment>
<evidence type="ECO:0000256" key="6">
    <source>
        <dbReference type="ARBA" id="ARBA00023242"/>
    </source>
</evidence>
<proteinExistence type="evidence at transcript level"/>
<dbReference type="GO" id="GO:0030527">
    <property type="term" value="F:structural constituent of chromatin"/>
    <property type="evidence" value="ECO:0007669"/>
    <property type="project" value="InterPro"/>
</dbReference>